<gene>
    <name evidence="10" type="ORF">MSIBF_A4070003</name>
</gene>
<dbReference type="Pfam" id="PF01502">
    <property type="entry name" value="PRA-CH"/>
    <property type="match status" value="1"/>
</dbReference>
<evidence type="ECO:0000256" key="3">
    <source>
        <dbReference type="ARBA" id="ARBA00012721"/>
    </source>
</evidence>
<keyword evidence="6" id="KW-0028">Amino-acid biosynthesis</keyword>
<dbReference type="InterPro" id="IPR002496">
    <property type="entry name" value="PRib_AMP_CycHydrolase_dom"/>
</dbReference>
<name>A0A098EDC0_9ZZZZ</name>
<dbReference type="PANTHER" id="PTHR42945">
    <property type="entry name" value="HISTIDINE BIOSYNTHESIS BIFUNCTIONAL PROTEIN"/>
    <property type="match status" value="1"/>
</dbReference>
<dbReference type="GO" id="GO:0000105">
    <property type="term" value="P:L-histidine biosynthetic process"/>
    <property type="evidence" value="ECO:0007669"/>
    <property type="project" value="UniProtKB-UniPathway"/>
</dbReference>
<evidence type="ECO:0000313" key="10">
    <source>
        <dbReference type="EMBL" id="CEG13506.1"/>
    </source>
</evidence>
<reference evidence="10" key="1">
    <citation type="submission" date="2014-09" db="EMBL/GenBank/DDBJ databases">
        <authorList>
            <person name="Probst J Alexander"/>
        </authorList>
    </citation>
    <scope>NUCLEOTIDE SEQUENCE</scope>
</reference>
<feature type="domain" description="Phosphoribosyl-AMP cyclohydrolase" evidence="9">
    <location>
        <begin position="41"/>
        <end position="114"/>
    </location>
</feature>
<proteinExistence type="inferred from homology"/>
<evidence type="ECO:0000256" key="4">
    <source>
        <dbReference type="ARBA" id="ARBA00017720"/>
    </source>
</evidence>
<dbReference type="EC" id="3.5.4.19" evidence="3"/>
<sequence>METLKISNVSEILKLLKKRKIDNFDLYTVIAQDHKTNEILMVAYANDEAIRKTFETGKIHYFSTSRKELWLKGETSGHFQYVREIYIDCDGDAILYKIEQIGAACHTGNRSCFFRKIEYKT</sequence>
<dbReference type="SUPFAM" id="SSF141734">
    <property type="entry name" value="HisI-like"/>
    <property type="match status" value="1"/>
</dbReference>
<comment type="pathway">
    <text evidence="2">Amino-acid biosynthesis; L-histidine biosynthesis; L-histidine from 5-phospho-alpha-D-ribose 1-diphosphate: step 3/9.</text>
</comment>
<organism evidence="10">
    <name type="scientific">groundwater metagenome</name>
    <dbReference type="NCBI Taxonomy" id="717931"/>
    <lineage>
        <taxon>unclassified sequences</taxon>
        <taxon>metagenomes</taxon>
        <taxon>ecological metagenomes</taxon>
    </lineage>
</organism>
<evidence type="ECO:0000256" key="8">
    <source>
        <dbReference type="ARBA" id="ARBA00023102"/>
    </source>
</evidence>
<evidence type="ECO:0000256" key="5">
    <source>
        <dbReference type="ARBA" id="ARBA00022490"/>
    </source>
</evidence>
<dbReference type="InterPro" id="IPR026660">
    <property type="entry name" value="PRA-CH"/>
</dbReference>
<dbReference type="Gene3D" id="3.10.20.810">
    <property type="entry name" value="Phosphoribosyl-AMP cyclohydrolase"/>
    <property type="match status" value="1"/>
</dbReference>
<dbReference type="EMBL" id="CCXY01000343">
    <property type="protein sequence ID" value="CEG13506.1"/>
    <property type="molecule type" value="Genomic_DNA"/>
</dbReference>
<dbReference type="GO" id="GO:0004635">
    <property type="term" value="F:phosphoribosyl-AMP cyclohydrolase activity"/>
    <property type="evidence" value="ECO:0007669"/>
    <property type="project" value="UniProtKB-EC"/>
</dbReference>
<evidence type="ECO:0000259" key="9">
    <source>
        <dbReference type="Pfam" id="PF01502"/>
    </source>
</evidence>
<dbReference type="UniPathway" id="UPA00031">
    <property type="reaction ID" value="UER00008"/>
</dbReference>
<evidence type="ECO:0000256" key="6">
    <source>
        <dbReference type="ARBA" id="ARBA00022605"/>
    </source>
</evidence>
<dbReference type="HAMAP" id="MF_01021">
    <property type="entry name" value="HisI"/>
    <property type="match status" value="1"/>
</dbReference>
<evidence type="ECO:0000256" key="1">
    <source>
        <dbReference type="ARBA" id="ARBA00000024"/>
    </source>
</evidence>
<dbReference type="FunFam" id="3.10.20.810:FF:000001">
    <property type="entry name" value="Histidine biosynthesis bifunctional protein HisIE"/>
    <property type="match status" value="1"/>
</dbReference>
<evidence type="ECO:0000256" key="7">
    <source>
        <dbReference type="ARBA" id="ARBA00022801"/>
    </source>
</evidence>
<dbReference type="InterPro" id="IPR038019">
    <property type="entry name" value="PRib_AMP_CycHydrolase_sf"/>
</dbReference>
<keyword evidence="5" id="KW-0963">Cytoplasm</keyword>
<accession>A0A098EDC0</accession>
<comment type="catalytic activity">
    <reaction evidence="1">
        <text>1-(5-phospho-beta-D-ribosyl)-5'-AMP + H2O = 1-(5-phospho-beta-D-ribosyl)-5-[(5-phospho-beta-D-ribosylamino)methylideneamino]imidazole-4-carboxamide</text>
        <dbReference type="Rhea" id="RHEA:20049"/>
        <dbReference type="ChEBI" id="CHEBI:15377"/>
        <dbReference type="ChEBI" id="CHEBI:58435"/>
        <dbReference type="ChEBI" id="CHEBI:59457"/>
        <dbReference type="EC" id="3.5.4.19"/>
    </reaction>
</comment>
<keyword evidence="7 10" id="KW-0378">Hydrolase</keyword>
<dbReference type="NCBIfam" id="NF000768">
    <property type="entry name" value="PRK00051.1"/>
    <property type="match status" value="1"/>
</dbReference>
<dbReference type="AlphaFoldDB" id="A0A098EDC0"/>
<dbReference type="PANTHER" id="PTHR42945:SF1">
    <property type="entry name" value="HISTIDINE BIOSYNTHESIS BIFUNCTIONAL PROTEIN HIS7"/>
    <property type="match status" value="1"/>
</dbReference>
<evidence type="ECO:0000256" key="2">
    <source>
        <dbReference type="ARBA" id="ARBA00005169"/>
    </source>
</evidence>
<keyword evidence="8" id="KW-0368">Histidine biosynthesis</keyword>
<dbReference type="GO" id="GO:0004636">
    <property type="term" value="F:phosphoribosyl-ATP diphosphatase activity"/>
    <property type="evidence" value="ECO:0007669"/>
    <property type="project" value="UniProtKB-ARBA"/>
</dbReference>
<protein>
    <recommendedName>
        <fullName evidence="4">Histidine biosynthesis bifunctional protein HisIE</fullName>
        <ecNumber evidence="3">3.5.4.19</ecNumber>
    </recommendedName>
</protein>